<reference evidence="1 2" key="1">
    <citation type="submission" date="2014-06" db="EMBL/GenBank/DDBJ databases">
        <title>Rhizobium pelagicum/R2-400B4.</title>
        <authorList>
            <person name="Kimes N.E."/>
            <person name="Lopez-Perez M."/>
        </authorList>
    </citation>
    <scope>NUCLEOTIDE SEQUENCE [LARGE SCALE GENOMIC DNA]</scope>
    <source>
        <strain evidence="1 2">R2-400B4</strain>
    </source>
</reference>
<dbReference type="RefSeq" id="WP_037189913.1">
    <property type="nucleotide sequence ID" value="NZ_JOKJ01000019.1"/>
</dbReference>
<dbReference type="EMBL" id="JOKJ01000019">
    <property type="protein sequence ID" value="KEQ05638.1"/>
    <property type="molecule type" value="Genomic_DNA"/>
</dbReference>
<evidence type="ECO:0000313" key="2">
    <source>
        <dbReference type="Proteomes" id="UP000052167"/>
    </source>
</evidence>
<dbReference type="AlphaFoldDB" id="A0A922NYQ6"/>
<keyword evidence="2" id="KW-1185">Reference proteome</keyword>
<gene>
    <name evidence="1" type="ORF">GV68_08905</name>
</gene>
<sequence>MTKHFNNKQNKKAFTEEESRILFKAGTDGDTLESVQKKLPKRNRTQLINKLNRMGFGVNKGVIYEPKGTL</sequence>
<proteinExistence type="predicted"/>
<dbReference type="Proteomes" id="UP000052167">
    <property type="component" value="Unassembled WGS sequence"/>
</dbReference>
<evidence type="ECO:0000313" key="1">
    <source>
        <dbReference type="EMBL" id="KEQ05638.1"/>
    </source>
</evidence>
<accession>A0A922NYQ6</accession>
<protein>
    <submittedName>
        <fullName evidence="1">Uncharacterized protein</fullName>
    </submittedName>
</protein>
<comment type="caution">
    <text evidence="1">The sequence shown here is derived from an EMBL/GenBank/DDBJ whole genome shotgun (WGS) entry which is preliminary data.</text>
</comment>
<name>A0A922NYQ6_9HYPH</name>
<organism evidence="1 2">
    <name type="scientific">Pseudorhizobium pelagicum</name>
    <dbReference type="NCBI Taxonomy" id="1509405"/>
    <lineage>
        <taxon>Bacteria</taxon>
        <taxon>Pseudomonadati</taxon>
        <taxon>Pseudomonadota</taxon>
        <taxon>Alphaproteobacteria</taxon>
        <taxon>Hyphomicrobiales</taxon>
        <taxon>Rhizobiaceae</taxon>
        <taxon>Rhizobium/Agrobacterium group</taxon>
        <taxon>Pseudorhizobium</taxon>
    </lineage>
</organism>